<reference evidence="3" key="3">
    <citation type="submission" date="2015-04" db="EMBL/GenBank/DDBJ databases">
        <authorList>
            <consortium name="FlyBase"/>
        </authorList>
    </citation>
    <scope>NUCLEOTIDE SEQUENCE</scope>
    <source>
        <strain evidence="3">W501</strain>
    </source>
</reference>
<reference evidence="3" key="1">
    <citation type="journal article" date="2013" name="Genome Res.">
        <title>A second-generation assembly of the Drosophila simulans genome provides new insights into patterns of lineage-specific divergence.</title>
        <authorList>
            <person name="Hu T.T."/>
            <person name="Eisen M.B."/>
            <person name="Thornton K.R."/>
            <person name="Andolfatto P."/>
        </authorList>
    </citation>
    <scope>NUCLEOTIDE SEQUENCE [LARGE SCALE GENOMIC DNA]</scope>
    <source>
        <strain evidence="3">W501</strain>
    </source>
</reference>
<feature type="coiled-coil region" evidence="1">
    <location>
        <begin position="707"/>
        <end position="741"/>
    </location>
</feature>
<evidence type="ECO:0000313" key="3">
    <source>
        <dbReference type="EMBL" id="KMY99641.1"/>
    </source>
</evidence>
<feature type="coiled-coil region" evidence="1">
    <location>
        <begin position="406"/>
        <end position="472"/>
    </location>
</feature>
<dbReference type="GO" id="GO:0007618">
    <property type="term" value="P:mating"/>
    <property type="evidence" value="ECO:0007669"/>
    <property type="project" value="EnsemblMetazoa"/>
</dbReference>
<feature type="signal peptide" evidence="2">
    <location>
        <begin position="1"/>
        <end position="32"/>
    </location>
</feature>
<sequence>MKAIRCKSSSQVSSQVMIRAVLMPLYLVLVAAVKTSDIAQTTPSNTKVNAAFQIFHGDIDKYELCVKLIRVCRKVWDQAPDYSDAEEKTPDGIEVNDEDKAEYKKGDCIPPGLSKDGDRLFWKIVAKWQKEIDDRFLIQNLFVVIMTTENGRNTKLTFGKWNGWCNRTDNYDEITEAPDDSNEYVSTLVKRQSAFKNCQVNATFGKWTISEIKGTRQLDKDINIISNFLSKFDKYAKSKCCPYELIRDRLEIINDGIDFLQELRGIESTSVTNYTDLNTDLSNLKDRVEDFSDLIQSKGGNYSTGKCCPNILSELENFRNDFADKLKFEGTQAPKFDHQPNIEKEKSLREMILSYVGDIGLLETSLVNQTKKSTYCEGEQTQIKNIEQKIKDIRPEKFLGELLKQIEPLNENLAEADQTISDAEKLLNMEKENLQKLNSLHGEEWHQKNKSFKDLESKVNQLEYRINNLSLLEDVNWPKLKKSVDDINKMVENSPSFFANITIISMKNGMKYFKGYSTADFPINLEKKSEIRFCTNESIKLSDNLEKIEKDKNKIVAYHNEQENVAKAHFNELLDKEKELQYYSPKSSTLTESRMSYKADVPSTNSLQLEINQLEKDIDNLTENGIEKFKRQLQYTRLKFEMDKQQIDSKLKEQLRNINLFREEMKREENRIAERLAKLDRPKEYDEKLSKLEAEAMDFPKQIASSEKTLLDQIASLQRQLKVLEKEAENTEHRADLCDAECDFGDLNSIDELMNRVHAVKNKLIN</sequence>
<keyword evidence="2" id="KW-0732">Signal</keyword>
<feature type="coiled-coil region" evidence="1">
    <location>
        <begin position="604"/>
        <end position="678"/>
    </location>
</feature>
<dbReference type="EMBL" id="CM002912">
    <property type="protein sequence ID" value="KMY99641.1"/>
    <property type="molecule type" value="Genomic_DNA"/>
</dbReference>
<organism evidence="3">
    <name type="scientific">Drosophila simulans</name>
    <name type="common">Fruit fly</name>
    <dbReference type="NCBI Taxonomy" id="7240"/>
    <lineage>
        <taxon>Eukaryota</taxon>
        <taxon>Metazoa</taxon>
        <taxon>Ecdysozoa</taxon>
        <taxon>Arthropoda</taxon>
        <taxon>Hexapoda</taxon>
        <taxon>Insecta</taxon>
        <taxon>Pterygota</taxon>
        <taxon>Neoptera</taxon>
        <taxon>Endopterygota</taxon>
        <taxon>Diptera</taxon>
        <taxon>Brachycera</taxon>
        <taxon>Muscomorpha</taxon>
        <taxon>Ephydroidea</taxon>
        <taxon>Drosophilidae</taxon>
        <taxon>Drosophila</taxon>
        <taxon>Sophophora</taxon>
    </lineage>
</organism>
<accession>A0A0J9RV73</accession>
<dbReference type="KEGG" id="dsi:Dsimw501_GD14514"/>
<evidence type="ECO:0000256" key="2">
    <source>
        <dbReference type="SAM" id="SignalP"/>
    </source>
</evidence>
<protein>
    <submittedName>
        <fullName evidence="3">Uncharacterized protein</fullName>
    </submittedName>
</protein>
<dbReference type="Proteomes" id="UP000035880">
    <property type="component" value="Chromosome 3L"/>
</dbReference>
<name>A0A0J9RV73_DROSI</name>
<dbReference type="Bgee" id="FBgn0186196">
    <property type="expression patterns" value="Expressed in embryo and 3 other cell types or tissues"/>
</dbReference>
<dbReference type="AlphaFoldDB" id="A0A0J9RV73"/>
<reference evidence="3" key="2">
    <citation type="submission" date="2014-06" db="EMBL/GenBank/DDBJ databases">
        <authorList>
            <person name="Hu T."/>
            <person name="Eisen M.B."/>
            <person name="Thornton K.R."/>
            <person name="Andolfatto P."/>
        </authorList>
    </citation>
    <scope>NUCLEOTIDE SEQUENCE</scope>
    <source>
        <strain evidence="3">W501</strain>
    </source>
</reference>
<gene>
    <name evidence="3" type="primary">Dsim\GD14514</name>
    <name evidence="3" type="ORF">Dsimw501_GD14514</name>
</gene>
<feature type="chain" id="PRO_5005321721" evidence="2">
    <location>
        <begin position="33"/>
        <end position="766"/>
    </location>
</feature>
<keyword evidence="1" id="KW-0175">Coiled coil</keyword>
<proteinExistence type="predicted"/>
<dbReference type="OrthoDB" id="7857491at2759"/>
<evidence type="ECO:0000256" key="1">
    <source>
        <dbReference type="SAM" id="Coils"/>
    </source>
</evidence>